<evidence type="ECO:0000256" key="8">
    <source>
        <dbReference type="ARBA" id="ARBA00060041"/>
    </source>
</evidence>
<evidence type="ECO:0000256" key="4">
    <source>
        <dbReference type="ARBA" id="ARBA00022960"/>
    </source>
</evidence>
<dbReference type="GO" id="GO:0034204">
    <property type="term" value="P:lipid translocation"/>
    <property type="evidence" value="ECO:0007669"/>
    <property type="project" value="TreeGrafter"/>
</dbReference>
<feature type="transmembrane region" description="Helical" evidence="10">
    <location>
        <begin position="293"/>
        <end position="314"/>
    </location>
</feature>
<accession>A0AA48H0K1</accession>
<feature type="transmembrane region" description="Helical" evidence="10">
    <location>
        <begin position="433"/>
        <end position="450"/>
    </location>
</feature>
<dbReference type="NCBIfam" id="TIGR01695">
    <property type="entry name" value="murJ_mviN"/>
    <property type="match status" value="1"/>
</dbReference>
<feature type="transmembrane region" description="Helical" evidence="10">
    <location>
        <begin position="7"/>
        <end position="27"/>
    </location>
</feature>
<feature type="transmembrane region" description="Helical" evidence="10">
    <location>
        <begin position="370"/>
        <end position="388"/>
    </location>
</feature>
<dbReference type="PANTHER" id="PTHR47019">
    <property type="entry name" value="LIPID II FLIPPASE MURJ"/>
    <property type="match status" value="1"/>
</dbReference>
<name>A0AA48H0K1_9RHOB</name>
<evidence type="ECO:0000256" key="9">
    <source>
        <dbReference type="ARBA" id="ARBA00061532"/>
    </source>
</evidence>
<dbReference type="PRINTS" id="PR01806">
    <property type="entry name" value="VIRFACTRMVIN"/>
</dbReference>
<dbReference type="HAMAP" id="MF_02078">
    <property type="entry name" value="MurJ_MviN"/>
    <property type="match status" value="1"/>
</dbReference>
<feature type="transmembrane region" description="Helical" evidence="10">
    <location>
        <begin position="33"/>
        <end position="54"/>
    </location>
</feature>
<comment type="subcellular location">
    <subcellularLocation>
        <location evidence="10">Cell inner membrane</location>
        <topology evidence="10">Multi-pass membrane protein</topology>
    </subcellularLocation>
    <subcellularLocation>
        <location evidence="1">Cell membrane</location>
        <topology evidence="1">Multi-pass membrane protein</topology>
    </subcellularLocation>
</comment>
<keyword evidence="5 10" id="KW-0573">Peptidoglycan synthesis</keyword>
<evidence type="ECO:0000256" key="1">
    <source>
        <dbReference type="ARBA" id="ARBA00004651"/>
    </source>
</evidence>
<evidence type="ECO:0000256" key="5">
    <source>
        <dbReference type="ARBA" id="ARBA00022984"/>
    </source>
</evidence>
<dbReference type="CDD" id="cd13123">
    <property type="entry name" value="MATE_MurJ_like"/>
    <property type="match status" value="1"/>
</dbReference>
<dbReference type="GO" id="GO:0005886">
    <property type="term" value="C:plasma membrane"/>
    <property type="evidence" value="ECO:0007669"/>
    <property type="project" value="UniProtKB-SubCell"/>
</dbReference>
<evidence type="ECO:0000256" key="7">
    <source>
        <dbReference type="ARBA" id="ARBA00023136"/>
    </source>
</evidence>
<feature type="transmembrane region" description="Helical" evidence="10">
    <location>
        <begin position="252"/>
        <end position="273"/>
    </location>
</feature>
<dbReference type="InterPro" id="IPR004268">
    <property type="entry name" value="MurJ"/>
</dbReference>
<keyword evidence="3 10" id="KW-0812">Transmembrane</keyword>
<dbReference type="Pfam" id="PF03023">
    <property type="entry name" value="MurJ"/>
    <property type="match status" value="1"/>
</dbReference>
<reference evidence="12 13" key="1">
    <citation type="submission" date="2023-01" db="EMBL/GenBank/DDBJ databases">
        <title>Complete genome sequence of Roseicyclus marinus strain Dej080120_10.</title>
        <authorList>
            <person name="Ueki S."/>
            <person name="Maruyama F."/>
        </authorList>
    </citation>
    <scope>NUCLEOTIDE SEQUENCE [LARGE SCALE GENOMIC DNA]</scope>
    <source>
        <strain evidence="12 13">Dej080120_10</strain>
    </source>
</reference>
<sequence>MAAIARPIRLISGFITVGMWTLGSRLLGFVRDILIAAFMGTGPVAEAFFIAFSLPNLFRRFFAEGAFNTAFVPMFSKKLEAGENALGFARDAFAALATVLIVLTLVAQLAMPWLVLAMAGGFAGDVRFELAVDFGRVAFGYILFISLAALLSGLLNATGRFAAAAAAPILLNVVLIAMLLIAETDLAAGAAFTIDSAGPGDDLTGLRHGTLLSWGILLAGLAQVALVWTAASRAGFRLIPRLPRLTPEMRQLAIIMLPAMLAGGVVQINLLVGRQVASFFEGAIVWMSLADRLYQLPLGVVGVAIGVVLLPDLSRRLRAGDGAGGRYALSRAGEICLALTVPAAVALCVIPVPLVSVLFERGAFEASDTAQTALALAAYGIGLPAFVLQKVLQPLYFAREDTKTPFRFALVAMVVNGVVAIGLAFVIGFVGAALATSVAAWTMVWLLARGRRSMGEVAMFDDRYRQRLGRIVLAAMVMGLALVIGATLLAPALAAPGLRYLALAALVLGGLAVYGLAGQALGAFRIAEFRDALRRR</sequence>
<proteinExistence type="inferred from homology"/>
<dbReference type="AlphaFoldDB" id="A0AA48H0K1"/>
<evidence type="ECO:0000256" key="6">
    <source>
        <dbReference type="ARBA" id="ARBA00022989"/>
    </source>
</evidence>
<feature type="transmembrane region" description="Helical" evidence="10">
    <location>
        <begin position="211"/>
        <end position="231"/>
    </location>
</feature>
<dbReference type="RefSeq" id="WP_338274178.1">
    <property type="nucleotide sequence ID" value="NZ_AP027266.1"/>
</dbReference>
<evidence type="ECO:0000256" key="11">
    <source>
        <dbReference type="PIRNR" id="PIRNR002869"/>
    </source>
</evidence>
<dbReference type="GO" id="GO:0008360">
    <property type="term" value="P:regulation of cell shape"/>
    <property type="evidence" value="ECO:0007669"/>
    <property type="project" value="UniProtKB-UniRule"/>
</dbReference>
<dbReference type="KEGG" id="rmai:MACH21_05410"/>
<feature type="transmembrane region" description="Helical" evidence="10">
    <location>
        <begin position="500"/>
        <end position="527"/>
    </location>
</feature>
<comment type="pathway">
    <text evidence="10">Cell wall biogenesis; peptidoglycan biosynthesis.</text>
</comment>
<keyword evidence="2 10" id="KW-1003">Cell membrane</keyword>
<evidence type="ECO:0000313" key="12">
    <source>
        <dbReference type="EMBL" id="BDW84364.1"/>
    </source>
</evidence>
<keyword evidence="10" id="KW-0997">Cell inner membrane</keyword>
<dbReference type="GO" id="GO:0015648">
    <property type="term" value="F:lipid-linked peptidoglycan transporter activity"/>
    <property type="evidence" value="ECO:0007669"/>
    <property type="project" value="UniProtKB-UniRule"/>
</dbReference>
<dbReference type="PIRSF" id="PIRSF002869">
    <property type="entry name" value="MviN"/>
    <property type="match status" value="1"/>
</dbReference>
<keyword evidence="13" id="KW-1185">Reference proteome</keyword>
<feature type="transmembrane region" description="Helical" evidence="10">
    <location>
        <begin position="471"/>
        <end position="494"/>
    </location>
</feature>
<evidence type="ECO:0000256" key="3">
    <source>
        <dbReference type="ARBA" id="ARBA00022692"/>
    </source>
</evidence>
<evidence type="ECO:0000313" key="13">
    <source>
        <dbReference type="Proteomes" id="UP001337723"/>
    </source>
</evidence>
<dbReference type="PANTHER" id="PTHR47019:SF1">
    <property type="entry name" value="LIPID II FLIPPASE MURJ"/>
    <property type="match status" value="1"/>
</dbReference>
<feature type="transmembrane region" description="Helical" evidence="10">
    <location>
        <begin position="93"/>
        <end position="114"/>
    </location>
</feature>
<feature type="transmembrane region" description="Helical" evidence="10">
    <location>
        <begin position="408"/>
        <end position="427"/>
    </location>
</feature>
<dbReference type="GO" id="GO:0009252">
    <property type="term" value="P:peptidoglycan biosynthetic process"/>
    <property type="evidence" value="ECO:0007669"/>
    <property type="project" value="UniProtKB-UniRule"/>
</dbReference>
<keyword evidence="7 10" id="KW-0472">Membrane</keyword>
<gene>
    <name evidence="12" type="primary">mviN</name>
    <name evidence="10" type="synonym">murJ</name>
    <name evidence="12" type="ORF">MACH21_05410</name>
</gene>
<dbReference type="InterPro" id="IPR051050">
    <property type="entry name" value="Lipid_II_flippase_MurJ/MviN"/>
</dbReference>
<dbReference type="EMBL" id="AP027266">
    <property type="protein sequence ID" value="BDW84364.1"/>
    <property type="molecule type" value="Genomic_DNA"/>
</dbReference>
<evidence type="ECO:0000256" key="10">
    <source>
        <dbReference type="HAMAP-Rule" id="MF_02078"/>
    </source>
</evidence>
<keyword evidence="4 10" id="KW-0133">Cell shape</keyword>
<keyword evidence="10 11" id="KW-0813">Transport</keyword>
<protein>
    <recommendedName>
        <fullName evidence="10">Probable lipid II flippase MurJ</fullName>
    </recommendedName>
</protein>
<keyword evidence="10 11" id="KW-0961">Cell wall biogenesis/degradation</keyword>
<dbReference type="GO" id="GO:0071555">
    <property type="term" value="P:cell wall organization"/>
    <property type="evidence" value="ECO:0007669"/>
    <property type="project" value="UniProtKB-UniRule"/>
</dbReference>
<organism evidence="12 13">
    <name type="scientific">Roseicyclus marinus</name>
    <dbReference type="NCBI Taxonomy" id="2161673"/>
    <lineage>
        <taxon>Bacteria</taxon>
        <taxon>Pseudomonadati</taxon>
        <taxon>Pseudomonadota</taxon>
        <taxon>Alphaproteobacteria</taxon>
        <taxon>Rhodobacterales</taxon>
        <taxon>Roseobacteraceae</taxon>
        <taxon>Roseicyclus</taxon>
    </lineage>
</organism>
<feature type="transmembrane region" description="Helical" evidence="10">
    <location>
        <begin position="335"/>
        <end position="358"/>
    </location>
</feature>
<evidence type="ECO:0000256" key="2">
    <source>
        <dbReference type="ARBA" id="ARBA00022475"/>
    </source>
</evidence>
<comment type="similarity">
    <text evidence="9 10 11">Belongs to the MurJ/MviN family.</text>
</comment>
<comment type="function">
    <text evidence="8 10 11">Involved in peptidoglycan biosynthesis. Transports lipid-linked peptidoglycan precursors from the inner to the outer leaflet of the cytoplasmic membrane.</text>
</comment>
<dbReference type="Proteomes" id="UP001337723">
    <property type="component" value="Chromosome"/>
</dbReference>
<keyword evidence="6 10" id="KW-1133">Transmembrane helix</keyword>
<feature type="transmembrane region" description="Helical" evidence="10">
    <location>
        <begin position="134"/>
        <end position="154"/>
    </location>
</feature>